<accession>A0ABV8LD81</accession>
<evidence type="ECO:0000313" key="2">
    <source>
        <dbReference type="Proteomes" id="UP001595767"/>
    </source>
</evidence>
<organism evidence="1 2">
    <name type="scientific">Nocardia rhizosphaerae</name>
    <dbReference type="NCBI Taxonomy" id="1691571"/>
    <lineage>
        <taxon>Bacteria</taxon>
        <taxon>Bacillati</taxon>
        <taxon>Actinomycetota</taxon>
        <taxon>Actinomycetes</taxon>
        <taxon>Mycobacteriales</taxon>
        <taxon>Nocardiaceae</taxon>
        <taxon>Nocardia</taxon>
    </lineage>
</organism>
<comment type="caution">
    <text evidence="1">The sequence shown here is derived from an EMBL/GenBank/DDBJ whole genome shotgun (WGS) entry which is preliminary data.</text>
</comment>
<keyword evidence="2" id="KW-1185">Reference proteome</keyword>
<dbReference type="Proteomes" id="UP001595767">
    <property type="component" value="Unassembled WGS sequence"/>
</dbReference>
<evidence type="ECO:0000313" key="1">
    <source>
        <dbReference type="EMBL" id="MFC4128866.1"/>
    </source>
</evidence>
<evidence type="ECO:0008006" key="3">
    <source>
        <dbReference type="Google" id="ProtNLM"/>
    </source>
</evidence>
<reference evidence="2" key="1">
    <citation type="journal article" date="2019" name="Int. J. Syst. Evol. Microbiol.">
        <title>The Global Catalogue of Microorganisms (GCM) 10K type strain sequencing project: providing services to taxonomists for standard genome sequencing and annotation.</title>
        <authorList>
            <consortium name="The Broad Institute Genomics Platform"/>
            <consortium name="The Broad Institute Genome Sequencing Center for Infectious Disease"/>
            <person name="Wu L."/>
            <person name="Ma J."/>
        </authorList>
    </citation>
    <scope>NUCLEOTIDE SEQUENCE [LARGE SCALE GENOMIC DNA]</scope>
    <source>
        <strain evidence="2">CGMCC 4.7204</strain>
    </source>
</reference>
<protein>
    <recommendedName>
        <fullName evidence="3">Lsr2 protein</fullName>
    </recommendedName>
</protein>
<sequence length="293" mass="32807">MGREVRRVPVNFDWPLNEVWHGFLRPDRFDETPCPDCKYGASPEAQHMQDQWYGYVPFHPAETGSTPLTPATPAVRAFAERNVSRAADYYGTGEAAIVREATRLANLWNGQWSHHLTQDDVDALVKGDRLWDLTRTWSRETGWIDADPPVHPTAAQVNEWSLHGFGHDAINRWIVIQARCEREGNRQTCATCDGHGSLEKWRCQRIRAELWEPTDPPAGDGWQLWETVSEGSPITPVFSTREGLINYLTSSHYSRGPLTYEQAAGLVDAGWAPSLIGTATGVVRGEQAMGGNN</sequence>
<proteinExistence type="predicted"/>
<name>A0ABV8LD81_9NOCA</name>
<dbReference type="EMBL" id="JBHSBA010000016">
    <property type="protein sequence ID" value="MFC4128866.1"/>
    <property type="molecule type" value="Genomic_DNA"/>
</dbReference>
<dbReference type="RefSeq" id="WP_378554736.1">
    <property type="nucleotide sequence ID" value="NZ_JBHSBA010000016.1"/>
</dbReference>
<gene>
    <name evidence="1" type="ORF">ACFOW8_28425</name>
</gene>